<sequence length="231" mass="25180">MKKAAVIGASSGIGRALAKQLSESGVTVGLAARRVELLKKLQKELPNPSYIKKIDVADAERANILLKDLIDEMGQVDAVFICSGVGYTESELDRKKQTETIDVNVSGFVVCANLFLDHFVQNGRGHLVGISSIAALRGSGSAALYSASKAFVSNYVKGLRRKMKSTDADIAVTEIQPGFVNTALAKGERLFWAASPEKAAAQIIKAVRKKKKHAYITKRWRVISWILKYFP</sequence>
<dbReference type="Pfam" id="PF00106">
    <property type="entry name" value="adh_short"/>
    <property type="match status" value="1"/>
</dbReference>
<dbReference type="STRING" id="1664069.BGLY_3374"/>
<dbReference type="AlphaFoldDB" id="A0A0T6BUC1"/>
<organism evidence="3 5">
    <name type="scientific">Bacillus glycinifermentans</name>
    <dbReference type="NCBI Taxonomy" id="1664069"/>
    <lineage>
        <taxon>Bacteria</taxon>
        <taxon>Bacillati</taxon>
        <taxon>Bacillota</taxon>
        <taxon>Bacilli</taxon>
        <taxon>Bacillales</taxon>
        <taxon>Bacillaceae</taxon>
        <taxon>Bacillus</taxon>
    </lineage>
</organism>
<comment type="caution">
    <text evidence="3">The sequence shown here is derived from an EMBL/GenBank/DDBJ whole genome shotgun (WGS) entry which is preliminary data.</text>
</comment>
<comment type="similarity">
    <text evidence="1">Belongs to the short-chain dehydrogenases/reductases (SDR) family.</text>
</comment>
<dbReference type="PRINTS" id="PR00081">
    <property type="entry name" value="GDHRDH"/>
</dbReference>
<evidence type="ECO:0000313" key="6">
    <source>
        <dbReference type="Proteomes" id="UP001341297"/>
    </source>
</evidence>
<dbReference type="Proteomes" id="UP001341297">
    <property type="component" value="Unassembled WGS sequence"/>
</dbReference>
<gene>
    <name evidence="3" type="ORF">AB447_214240</name>
    <name evidence="4" type="ORF">P8828_23895</name>
</gene>
<accession>A0A0T6BUC1</accession>
<dbReference type="Proteomes" id="UP000036168">
    <property type="component" value="Unassembled WGS sequence"/>
</dbReference>
<dbReference type="PROSITE" id="PS00061">
    <property type="entry name" value="ADH_SHORT"/>
    <property type="match status" value="1"/>
</dbReference>
<dbReference type="GO" id="GO:0016491">
    <property type="term" value="F:oxidoreductase activity"/>
    <property type="evidence" value="ECO:0007669"/>
    <property type="project" value="UniProtKB-KW"/>
</dbReference>
<evidence type="ECO:0000256" key="1">
    <source>
        <dbReference type="ARBA" id="ARBA00006484"/>
    </source>
</evidence>
<dbReference type="EMBL" id="JARRTL010000037">
    <property type="protein sequence ID" value="MEC0487791.1"/>
    <property type="molecule type" value="Genomic_DNA"/>
</dbReference>
<reference evidence="3" key="2">
    <citation type="submission" date="2015-10" db="EMBL/GenBank/DDBJ databases">
        <authorList>
            <person name="Gilbert D.G."/>
        </authorList>
    </citation>
    <scope>NUCLEOTIDE SEQUENCE</scope>
    <source>
        <strain evidence="3">GO-13</strain>
    </source>
</reference>
<reference evidence="3 5" key="1">
    <citation type="journal article" date="2015" name="Int. J. Syst. Evol. Microbiol.">
        <title>Bacillus glycinifermentans sp. nov., isolated from fermented soybean paste.</title>
        <authorList>
            <person name="Kim S.J."/>
            <person name="Dunlap C.A."/>
            <person name="Kwon S.W."/>
            <person name="Rooney A.P."/>
        </authorList>
    </citation>
    <scope>NUCLEOTIDE SEQUENCE [LARGE SCALE GENOMIC DNA]</scope>
    <source>
        <strain evidence="3 5">GO-13</strain>
    </source>
</reference>
<proteinExistence type="inferred from homology"/>
<name>A0A0T6BUC1_9BACI</name>
<dbReference type="InterPro" id="IPR002347">
    <property type="entry name" value="SDR_fam"/>
</dbReference>
<evidence type="ECO:0000313" key="5">
    <source>
        <dbReference type="Proteomes" id="UP000036168"/>
    </source>
</evidence>
<dbReference type="PANTHER" id="PTHR44196:SF3">
    <property type="entry name" value="SHORT CHAIN DEHYDROGENASE FAMILY PROTEIN"/>
    <property type="match status" value="1"/>
</dbReference>
<protein>
    <submittedName>
        <fullName evidence="3 4">Oxidoreductase</fullName>
    </submittedName>
</protein>
<dbReference type="EMBL" id="LECW02000005">
    <property type="protein sequence ID" value="KRT94806.1"/>
    <property type="molecule type" value="Genomic_DNA"/>
</dbReference>
<evidence type="ECO:0000313" key="4">
    <source>
        <dbReference type="EMBL" id="MEC0487791.1"/>
    </source>
</evidence>
<keyword evidence="2" id="KW-0560">Oxidoreductase</keyword>
<dbReference type="RefSeq" id="WP_048353927.1">
    <property type="nucleotide sequence ID" value="NZ_CP023481.1"/>
</dbReference>
<dbReference type="PANTHER" id="PTHR44196">
    <property type="entry name" value="DEHYDROGENASE/REDUCTASE SDR FAMILY MEMBER 7B"/>
    <property type="match status" value="1"/>
</dbReference>
<dbReference type="GO" id="GO:0016020">
    <property type="term" value="C:membrane"/>
    <property type="evidence" value="ECO:0007669"/>
    <property type="project" value="TreeGrafter"/>
</dbReference>
<keyword evidence="6" id="KW-1185">Reference proteome</keyword>
<evidence type="ECO:0000256" key="2">
    <source>
        <dbReference type="ARBA" id="ARBA00023002"/>
    </source>
</evidence>
<dbReference type="SUPFAM" id="SSF51735">
    <property type="entry name" value="NAD(P)-binding Rossmann-fold domains"/>
    <property type="match status" value="1"/>
</dbReference>
<evidence type="ECO:0000313" key="3">
    <source>
        <dbReference type="EMBL" id="KRT94806.1"/>
    </source>
</evidence>
<reference evidence="4 6" key="3">
    <citation type="submission" date="2023-03" db="EMBL/GenBank/DDBJ databases">
        <title>Agriculturally important microbes genome sequencing.</title>
        <authorList>
            <person name="Dunlap C."/>
        </authorList>
    </citation>
    <scope>NUCLEOTIDE SEQUENCE [LARGE SCALE GENOMIC DNA]</scope>
    <source>
        <strain evidence="4 6">CBP-3203</strain>
    </source>
</reference>
<dbReference type="Gene3D" id="3.40.50.720">
    <property type="entry name" value="NAD(P)-binding Rossmann-like Domain"/>
    <property type="match status" value="1"/>
</dbReference>
<dbReference type="OrthoDB" id="9775296at2"/>
<dbReference type="InterPro" id="IPR020904">
    <property type="entry name" value="Sc_DH/Rdtase_CS"/>
</dbReference>
<dbReference type="InterPro" id="IPR036291">
    <property type="entry name" value="NAD(P)-bd_dom_sf"/>
</dbReference>